<keyword evidence="1" id="KW-0812">Transmembrane</keyword>
<organism evidence="2 3">
    <name type="scientific">Oceanisphaera pacifica</name>
    <dbReference type="NCBI Taxonomy" id="2818389"/>
    <lineage>
        <taxon>Bacteria</taxon>
        <taxon>Pseudomonadati</taxon>
        <taxon>Pseudomonadota</taxon>
        <taxon>Gammaproteobacteria</taxon>
        <taxon>Aeromonadales</taxon>
        <taxon>Aeromonadaceae</taxon>
        <taxon>Oceanisphaera</taxon>
    </lineage>
</organism>
<name>A0ABS3NEW3_9GAMM</name>
<evidence type="ECO:0000313" key="2">
    <source>
        <dbReference type="EMBL" id="MBO1519057.1"/>
    </source>
</evidence>
<dbReference type="Proteomes" id="UP000664882">
    <property type="component" value="Unassembled WGS sequence"/>
</dbReference>
<dbReference type="RefSeq" id="WP_208004843.1">
    <property type="nucleotide sequence ID" value="NZ_JAGDFX010000005.1"/>
</dbReference>
<keyword evidence="3" id="KW-1185">Reference proteome</keyword>
<accession>A0ABS3NEW3</accession>
<reference evidence="2 3" key="1">
    <citation type="submission" date="2021-03" db="EMBL/GenBank/DDBJ databases">
        <title>Oceanisphaera sp. nov., isolated from the intestine.</title>
        <authorList>
            <person name="Zhao L.-H."/>
            <person name="Shi L.-F."/>
        </authorList>
    </citation>
    <scope>NUCLEOTIDE SEQUENCE [LARGE SCALE GENOMIC DNA]</scope>
    <source>
        <strain evidence="2 3">DM8</strain>
    </source>
</reference>
<comment type="caution">
    <text evidence="2">The sequence shown here is derived from an EMBL/GenBank/DDBJ whole genome shotgun (WGS) entry which is preliminary data.</text>
</comment>
<keyword evidence="1" id="KW-1133">Transmembrane helix</keyword>
<keyword evidence="1" id="KW-0472">Membrane</keyword>
<feature type="transmembrane region" description="Helical" evidence="1">
    <location>
        <begin position="22"/>
        <end position="41"/>
    </location>
</feature>
<dbReference type="EMBL" id="JAGDFX010000005">
    <property type="protein sequence ID" value="MBO1519057.1"/>
    <property type="molecule type" value="Genomic_DNA"/>
</dbReference>
<proteinExistence type="predicted"/>
<evidence type="ECO:0000313" key="3">
    <source>
        <dbReference type="Proteomes" id="UP000664882"/>
    </source>
</evidence>
<evidence type="ECO:0000256" key="1">
    <source>
        <dbReference type="SAM" id="Phobius"/>
    </source>
</evidence>
<sequence length="46" mass="5019">MSNVETIKAEHASSTTMNPESIVTTNWLAVTMVVAAFILILNRSII</sequence>
<protein>
    <submittedName>
        <fullName evidence="2">Uncharacterized protein</fullName>
    </submittedName>
</protein>
<gene>
    <name evidence="2" type="ORF">J3U76_05320</name>
</gene>